<accession>A0A225ADQ7</accession>
<feature type="transmembrane region" description="Helical" evidence="6">
    <location>
        <begin position="12"/>
        <end position="36"/>
    </location>
</feature>
<comment type="caution">
    <text evidence="8">The sequence shown here is derived from an EMBL/GenBank/DDBJ whole genome shotgun (WGS) entry which is preliminary data.</text>
</comment>
<dbReference type="GeneID" id="31007259"/>
<name>A0A225ADQ7_TALAT</name>
<evidence type="ECO:0000256" key="3">
    <source>
        <dbReference type="ARBA" id="ARBA00022989"/>
    </source>
</evidence>
<gene>
    <name evidence="8" type="ORF">UA08_07503</name>
</gene>
<comment type="similarity">
    <text evidence="5">Belongs to the SAT4 family.</text>
</comment>
<feature type="domain" description="Rhodopsin" evidence="7">
    <location>
        <begin position="32"/>
        <end position="236"/>
    </location>
</feature>
<evidence type="ECO:0000259" key="7">
    <source>
        <dbReference type="Pfam" id="PF20684"/>
    </source>
</evidence>
<keyword evidence="9" id="KW-1185">Reference proteome</keyword>
<dbReference type="GO" id="GO:0016020">
    <property type="term" value="C:membrane"/>
    <property type="evidence" value="ECO:0007669"/>
    <property type="project" value="UniProtKB-SubCell"/>
</dbReference>
<reference evidence="8 9" key="1">
    <citation type="submission" date="2015-06" db="EMBL/GenBank/DDBJ databases">
        <title>Talaromyces atroroseus IBT 11181 draft genome.</title>
        <authorList>
            <person name="Rasmussen K.B."/>
            <person name="Rasmussen S."/>
            <person name="Petersen B."/>
            <person name="Sicheritz-Ponten T."/>
            <person name="Mortensen U.H."/>
            <person name="Thrane U."/>
        </authorList>
    </citation>
    <scope>NUCLEOTIDE SEQUENCE [LARGE SCALE GENOMIC DNA]</scope>
    <source>
        <strain evidence="8 9">IBT 11181</strain>
    </source>
</reference>
<proteinExistence type="inferred from homology"/>
<dbReference type="PANTHER" id="PTHR33048">
    <property type="entry name" value="PTH11-LIKE INTEGRAL MEMBRANE PROTEIN (AFU_ORTHOLOGUE AFUA_5G11245)"/>
    <property type="match status" value="1"/>
</dbReference>
<evidence type="ECO:0000256" key="5">
    <source>
        <dbReference type="ARBA" id="ARBA00038359"/>
    </source>
</evidence>
<feature type="transmembrane region" description="Helical" evidence="6">
    <location>
        <begin position="208"/>
        <end position="227"/>
    </location>
</feature>
<dbReference type="OrthoDB" id="5331848at2759"/>
<evidence type="ECO:0000256" key="1">
    <source>
        <dbReference type="ARBA" id="ARBA00004141"/>
    </source>
</evidence>
<feature type="transmembrane region" description="Helical" evidence="6">
    <location>
        <begin position="126"/>
        <end position="148"/>
    </location>
</feature>
<evidence type="ECO:0000313" key="8">
    <source>
        <dbReference type="EMBL" id="OKL57123.1"/>
    </source>
</evidence>
<dbReference type="Pfam" id="PF20684">
    <property type="entry name" value="Fung_rhodopsin"/>
    <property type="match status" value="1"/>
</dbReference>
<keyword evidence="3 6" id="KW-1133">Transmembrane helix</keyword>
<comment type="subcellular location">
    <subcellularLocation>
        <location evidence="1">Membrane</location>
        <topology evidence="1">Multi-pass membrane protein</topology>
    </subcellularLocation>
</comment>
<feature type="transmembrane region" description="Helical" evidence="6">
    <location>
        <begin position="48"/>
        <end position="66"/>
    </location>
</feature>
<feature type="transmembrane region" description="Helical" evidence="6">
    <location>
        <begin position="92"/>
        <end position="114"/>
    </location>
</feature>
<dbReference type="PANTHER" id="PTHR33048:SF146">
    <property type="entry name" value="INTEGRAL MEMBRANE PROTEIN"/>
    <property type="match status" value="1"/>
</dbReference>
<dbReference type="Proteomes" id="UP000214365">
    <property type="component" value="Unassembled WGS sequence"/>
</dbReference>
<organism evidence="8 9">
    <name type="scientific">Talaromyces atroroseus</name>
    <dbReference type="NCBI Taxonomy" id="1441469"/>
    <lineage>
        <taxon>Eukaryota</taxon>
        <taxon>Fungi</taxon>
        <taxon>Dikarya</taxon>
        <taxon>Ascomycota</taxon>
        <taxon>Pezizomycotina</taxon>
        <taxon>Eurotiomycetes</taxon>
        <taxon>Eurotiomycetidae</taxon>
        <taxon>Eurotiales</taxon>
        <taxon>Trichocomaceae</taxon>
        <taxon>Talaromyces</taxon>
        <taxon>Talaromyces sect. Trachyspermi</taxon>
    </lineage>
</organism>
<keyword evidence="2 6" id="KW-0812">Transmembrane</keyword>
<dbReference type="AlphaFoldDB" id="A0A225ADQ7"/>
<evidence type="ECO:0000256" key="6">
    <source>
        <dbReference type="SAM" id="Phobius"/>
    </source>
</evidence>
<feature type="transmembrane region" description="Helical" evidence="6">
    <location>
        <begin position="183"/>
        <end position="201"/>
    </location>
</feature>
<evidence type="ECO:0000256" key="4">
    <source>
        <dbReference type="ARBA" id="ARBA00023136"/>
    </source>
</evidence>
<keyword evidence="4 6" id="KW-0472">Membrane</keyword>
<sequence length="248" mass="27892">MSSPETVDINRVPVVVAILWTETAVAVTIVSMRFCARTMIKRISWDDWLMLVTLGLLIICAALTTAQSNVGGYRHVQFLSQDEIIDALEVNFFLRAANILSFATGKAAVGSLILRLMGRFNQWQRWVVWVVIVLTALTNILNCIFNFVQCRPTKANWNPEVPHSCWPPRAQLDFAYFMSSENIMADVILAILPATIFWNLNFSTNRRIYLSVVLSLGSMAAICGIVKTTELDSIGDDDFTSLERKFGY</sequence>
<evidence type="ECO:0000313" key="9">
    <source>
        <dbReference type="Proteomes" id="UP000214365"/>
    </source>
</evidence>
<dbReference type="InterPro" id="IPR052337">
    <property type="entry name" value="SAT4-like"/>
</dbReference>
<dbReference type="EMBL" id="LFMY01000012">
    <property type="protein sequence ID" value="OKL57123.1"/>
    <property type="molecule type" value="Genomic_DNA"/>
</dbReference>
<dbReference type="STRING" id="1441469.A0A225ADQ7"/>
<evidence type="ECO:0000256" key="2">
    <source>
        <dbReference type="ARBA" id="ARBA00022692"/>
    </source>
</evidence>
<dbReference type="RefSeq" id="XP_020117244.1">
    <property type="nucleotide sequence ID" value="XM_020262404.1"/>
</dbReference>
<protein>
    <recommendedName>
        <fullName evidence="7">Rhodopsin domain-containing protein</fullName>
    </recommendedName>
</protein>
<dbReference type="InterPro" id="IPR049326">
    <property type="entry name" value="Rhodopsin_dom_fungi"/>
</dbReference>